<evidence type="ECO:0000313" key="4">
    <source>
        <dbReference type="Proteomes" id="UP001068021"/>
    </source>
</evidence>
<feature type="coiled-coil region" evidence="1">
    <location>
        <begin position="128"/>
        <end position="162"/>
    </location>
</feature>
<dbReference type="EMBL" id="JAPVER010000020">
    <property type="protein sequence ID" value="MCZ3366322.1"/>
    <property type="molecule type" value="Genomic_DNA"/>
</dbReference>
<dbReference type="AlphaFoldDB" id="A0A9E4ZVD0"/>
<keyword evidence="1" id="KW-0175">Coiled coil</keyword>
<reference evidence="2" key="1">
    <citation type="submission" date="2022-12" db="EMBL/GenBank/DDBJ databases">
        <title>Reclassification of two methanogenic archaea species isolated from the Kolyma lowland permafrost.</title>
        <authorList>
            <person name="Trubitsyn V.E."/>
            <person name="Rivkina E.M."/>
            <person name="Shcherbakova V.A."/>
        </authorList>
    </citation>
    <scope>NUCLEOTIDE SEQUENCE</scope>
    <source>
        <strain evidence="2">M2</strain>
        <strain evidence="3">MK4</strain>
    </source>
</reference>
<evidence type="ECO:0000313" key="2">
    <source>
        <dbReference type="EMBL" id="MCZ3366322.1"/>
    </source>
</evidence>
<dbReference type="Proteomes" id="UP001068021">
    <property type="component" value="Unassembled WGS sequence"/>
</dbReference>
<dbReference type="Proteomes" id="UP001074446">
    <property type="component" value="Unassembled WGS sequence"/>
</dbReference>
<name>A0A9E4ZVD0_9EURY</name>
<keyword evidence="4" id="KW-1185">Reference proteome</keyword>
<protein>
    <submittedName>
        <fullName evidence="2">Uncharacterized protein</fullName>
    </submittedName>
</protein>
<proteinExistence type="predicted"/>
<evidence type="ECO:0000313" key="3">
    <source>
        <dbReference type="EMBL" id="MCZ3371830.1"/>
    </source>
</evidence>
<gene>
    <name evidence="3" type="ORF">O3H35_04230</name>
    <name evidence="2" type="ORF">O3H54_10565</name>
</gene>
<accession>A0A9E4ZVD0</accession>
<organism evidence="2 4">
    <name type="scientific">Methanobacterium veterum</name>
    <dbReference type="NCBI Taxonomy" id="408577"/>
    <lineage>
        <taxon>Archaea</taxon>
        <taxon>Methanobacteriati</taxon>
        <taxon>Methanobacteriota</taxon>
        <taxon>Methanomada group</taxon>
        <taxon>Methanobacteria</taxon>
        <taxon>Methanobacteriales</taxon>
        <taxon>Methanobacteriaceae</taxon>
        <taxon>Methanobacterium</taxon>
    </lineage>
</organism>
<feature type="coiled-coil region" evidence="1">
    <location>
        <begin position="68"/>
        <end position="102"/>
    </location>
</feature>
<comment type="caution">
    <text evidence="2">The sequence shown here is derived from an EMBL/GenBank/DDBJ whole genome shotgun (WGS) entry which is preliminary data.</text>
</comment>
<dbReference type="EMBL" id="JAPVES010000029">
    <property type="protein sequence ID" value="MCZ3371830.1"/>
    <property type="molecule type" value="Genomic_DNA"/>
</dbReference>
<evidence type="ECO:0000256" key="1">
    <source>
        <dbReference type="SAM" id="Coils"/>
    </source>
</evidence>
<sequence length="208" mass="24845">MVQLIKTSVKCYKKRAKKTVGGKQKVYEYNQYLIPLKRSDNLECKEGVLIIPEKYFKELFGVEDTWAVKEYLSKLKGYEMSIEGYKKEFKELELRYQKEFKDLEWKHSELSKSYKELFSKHTKATKLYKMDTSKLQELETKTEELAKQLEIKEIEYKKLKEDYDMVLSRDAIIGEQLKPDENKGDEDKDFWSMIKNRLGKKELASKDE</sequence>
<dbReference type="RefSeq" id="WP_048082991.1">
    <property type="nucleotide sequence ID" value="NZ_JAPVER010000020.1"/>
</dbReference>